<name>A0A2N4U6R7_9BURK</name>
<feature type="transmembrane region" description="Helical" evidence="1">
    <location>
        <begin position="6"/>
        <end position="28"/>
    </location>
</feature>
<organism evidence="2 3">
    <name type="scientific">Pollutimonas subterranea</name>
    <dbReference type="NCBI Taxonomy" id="2045210"/>
    <lineage>
        <taxon>Bacteria</taxon>
        <taxon>Pseudomonadati</taxon>
        <taxon>Pseudomonadota</taxon>
        <taxon>Betaproteobacteria</taxon>
        <taxon>Burkholderiales</taxon>
        <taxon>Alcaligenaceae</taxon>
        <taxon>Pollutimonas</taxon>
    </lineage>
</organism>
<feature type="transmembrane region" description="Helical" evidence="1">
    <location>
        <begin position="49"/>
        <end position="71"/>
    </location>
</feature>
<dbReference type="InterPro" id="IPR007418">
    <property type="entry name" value="DUF474"/>
</dbReference>
<proteinExistence type="predicted"/>
<gene>
    <name evidence="2" type="ORF">CR159_06845</name>
</gene>
<keyword evidence="3" id="KW-1185">Reference proteome</keyword>
<comment type="caution">
    <text evidence="2">The sequence shown here is derived from an EMBL/GenBank/DDBJ whole genome shotgun (WGS) entry which is preliminary data.</text>
</comment>
<dbReference type="AlphaFoldDB" id="A0A2N4U6R7"/>
<dbReference type="Proteomes" id="UP000234190">
    <property type="component" value="Unassembled WGS sequence"/>
</dbReference>
<keyword evidence="1" id="KW-0812">Transmembrane</keyword>
<dbReference type="EMBL" id="PDNW01000004">
    <property type="protein sequence ID" value="PLC50711.1"/>
    <property type="molecule type" value="Genomic_DNA"/>
</dbReference>
<dbReference type="PIRSF" id="PIRSF015875">
    <property type="entry name" value="UCP015875"/>
    <property type="match status" value="1"/>
</dbReference>
<keyword evidence="1" id="KW-0472">Membrane</keyword>
<feature type="transmembrane region" description="Helical" evidence="1">
    <location>
        <begin position="83"/>
        <end position="104"/>
    </location>
</feature>
<accession>A0A2N4U6R7</accession>
<evidence type="ECO:0000313" key="2">
    <source>
        <dbReference type="EMBL" id="PLC50711.1"/>
    </source>
</evidence>
<evidence type="ECO:0008006" key="4">
    <source>
        <dbReference type="Google" id="ProtNLM"/>
    </source>
</evidence>
<feature type="transmembrane region" description="Helical" evidence="1">
    <location>
        <begin position="125"/>
        <end position="144"/>
    </location>
</feature>
<sequence>MSYSVLLTIHLFAAIMFVGTVFFEVLILENIRKHVPRETMRTLEIAIGTRARALMPWVLLVLYSAGIGMAWHHRAALAHPFDSSFGLLLTVKIALTLSVFGHFITAMTLRRKGKLRTIHFQRIHLSVFCHMVGIVLLAKAMFYLHW</sequence>
<evidence type="ECO:0000256" key="1">
    <source>
        <dbReference type="SAM" id="Phobius"/>
    </source>
</evidence>
<dbReference type="OrthoDB" id="5955722at2"/>
<dbReference type="RefSeq" id="WP_102073258.1">
    <property type="nucleotide sequence ID" value="NZ_PDNW01000004.1"/>
</dbReference>
<reference evidence="2 3" key="1">
    <citation type="submission" date="2017-10" db="EMBL/GenBank/DDBJ databases">
        <title>Two draft genome sequences of Pusillimonas sp. strains isolated from a nitrate- and radionuclide-contaminated groundwater in Russia.</title>
        <authorList>
            <person name="Grouzdev D.S."/>
            <person name="Tourova T.P."/>
            <person name="Goeva M.A."/>
            <person name="Babich T.L."/>
            <person name="Sokolova D.S."/>
            <person name="Abdullin R."/>
            <person name="Poltaraus A.B."/>
            <person name="Toshchakov S.V."/>
            <person name="Nazina T.N."/>
        </authorList>
    </citation>
    <scope>NUCLEOTIDE SEQUENCE [LARGE SCALE GENOMIC DNA]</scope>
    <source>
        <strain evidence="2 3">JR1/69-3-13</strain>
    </source>
</reference>
<keyword evidence="1" id="KW-1133">Transmembrane helix</keyword>
<protein>
    <recommendedName>
        <fullName evidence="4">Integral membrane protein</fullName>
    </recommendedName>
</protein>
<evidence type="ECO:0000313" key="3">
    <source>
        <dbReference type="Proteomes" id="UP000234190"/>
    </source>
</evidence>